<dbReference type="eggNOG" id="ENOG502S863">
    <property type="taxonomic scope" value="Eukaryota"/>
</dbReference>
<keyword evidence="1" id="KW-0812">Transmembrane</keyword>
<keyword evidence="1" id="KW-0472">Membrane</keyword>
<dbReference type="EMBL" id="FN596014">
    <property type="protein sequence ID" value="CCB57271.1"/>
    <property type="molecule type" value="Genomic_DNA"/>
</dbReference>
<dbReference type="AlphaFoldDB" id="F6HRG3"/>
<accession>F6HRG3</accession>
<dbReference type="HOGENOM" id="CLU_2487979_0_0_1"/>
<sequence>MKAYDVVLISCFCIATALIFLCFLCQKKRSTLPPSSDVEKGQNPKNTTATTDGGIFIFAGAAAMATMSAGCGGGGGGCGGGGCGGGC</sequence>
<proteinExistence type="predicted"/>
<dbReference type="Proteomes" id="UP000009183">
    <property type="component" value="Chromosome 19"/>
</dbReference>
<evidence type="ECO:0000256" key="1">
    <source>
        <dbReference type="SAM" id="Phobius"/>
    </source>
</evidence>
<keyword evidence="3" id="KW-1185">Reference proteome</keyword>
<protein>
    <submittedName>
        <fullName evidence="2">Uncharacterized protein</fullName>
    </submittedName>
</protein>
<dbReference type="STRING" id="29760.F6HRG3"/>
<keyword evidence="1" id="KW-1133">Transmembrane helix</keyword>
<dbReference type="InParanoid" id="F6HRG3"/>
<name>F6HRG3_VITVI</name>
<organism evidence="2 3">
    <name type="scientific">Vitis vinifera</name>
    <name type="common">Grape</name>
    <dbReference type="NCBI Taxonomy" id="29760"/>
    <lineage>
        <taxon>Eukaryota</taxon>
        <taxon>Viridiplantae</taxon>
        <taxon>Streptophyta</taxon>
        <taxon>Embryophyta</taxon>
        <taxon>Tracheophyta</taxon>
        <taxon>Spermatophyta</taxon>
        <taxon>Magnoliopsida</taxon>
        <taxon>eudicotyledons</taxon>
        <taxon>Gunneridae</taxon>
        <taxon>Pentapetalae</taxon>
        <taxon>rosids</taxon>
        <taxon>Vitales</taxon>
        <taxon>Vitaceae</taxon>
        <taxon>Viteae</taxon>
        <taxon>Vitis</taxon>
    </lineage>
</organism>
<dbReference type="PaxDb" id="29760-VIT_19s0140g00230.t01"/>
<evidence type="ECO:0000313" key="3">
    <source>
        <dbReference type="Proteomes" id="UP000009183"/>
    </source>
</evidence>
<gene>
    <name evidence="2" type="ordered locus">VIT_19s0140g00230</name>
</gene>
<reference evidence="3" key="1">
    <citation type="journal article" date="2007" name="Nature">
        <title>The grapevine genome sequence suggests ancestral hexaploidization in major angiosperm phyla.</title>
        <authorList>
            <consortium name="The French-Italian Public Consortium for Grapevine Genome Characterization."/>
            <person name="Jaillon O."/>
            <person name="Aury J.-M."/>
            <person name="Noel B."/>
            <person name="Policriti A."/>
            <person name="Clepet C."/>
            <person name="Casagrande A."/>
            <person name="Choisne N."/>
            <person name="Aubourg S."/>
            <person name="Vitulo N."/>
            <person name="Jubin C."/>
            <person name="Vezzi A."/>
            <person name="Legeai F."/>
            <person name="Hugueney P."/>
            <person name="Dasilva C."/>
            <person name="Horner D."/>
            <person name="Mica E."/>
            <person name="Jublot D."/>
            <person name="Poulain J."/>
            <person name="Bruyere C."/>
            <person name="Billault A."/>
            <person name="Segurens B."/>
            <person name="Gouyvenoux M."/>
            <person name="Ugarte E."/>
            <person name="Cattonaro F."/>
            <person name="Anthouard V."/>
            <person name="Vico V."/>
            <person name="Del Fabbro C."/>
            <person name="Alaux M."/>
            <person name="Di Gaspero G."/>
            <person name="Dumas V."/>
            <person name="Felice N."/>
            <person name="Paillard S."/>
            <person name="Juman I."/>
            <person name="Moroldo M."/>
            <person name="Scalabrin S."/>
            <person name="Canaguier A."/>
            <person name="Le Clainche I."/>
            <person name="Malacrida G."/>
            <person name="Durand E."/>
            <person name="Pesole G."/>
            <person name="Laucou V."/>
            <person name="Chatelet P."/>
            <person name="Merdinoglu D."/>
            <person name="Delledonne M."/>
            <person name="Pezzotti M."/>
            <person name="Lecharny A."/>
            <person name="Scarpelli C."/>
            <person name="Artiguenave F."/>
            <person name="Pe M.E."/>
            <person name="Valle G."/>
            <person name="Morgante M."/>
            <person name="Caboche M."/>
            <person name="Adam-Blondon A.-F."/>
            <person name="Weissenbach J."/>
            <person name="Quetier F."/>
            <person name="Wincker P."/>
        </authorList>
    </citation>
    <scope>NUCLEOTIDE SEQUENCE [LARGE SCALE GENOMIC DNA]</scope>
    <source>
        <strain evidence="3">cv. Pinot noir / PN40024</strain>
    </source>
</reference>
<feature type="transmembrane region" description="Helical" evidence="1">
    <location>
        <begin position="6"/>
        <end position="25"/>
    </location>
</feature>
<evidence type="ECO:0000313" key="2">
    <source>
        <dbReference type="EMBL" id="CCB57271.1"/>
    </source>
</evidence>